<dbReference type="InterPro" id="IPR054252">
    <property type="entry name" value="Pam3_gp18"/>
</dbReference>
<accession>A0ABX0JC68</accession>
<proteinExistence type="predicted"/>
<dbReference type="Proteomes" id="UP001165962">
    <property type="component" value="Unassembled WGS sequence"/>
</dbReference>
<comment type="caution">
    <text evidence="2">The sequence shown here is derived from an EMBL/GenBank/DDBJ whole genome shotgun (WGS) entry which is preliminary data.</text>
</comment>
<name>A0ABX0JC68_9BACL</name>
<evidence type="ECO:0000313" key="2">
    <source>
        <dbReference type="EMBL" id="NHN33548.1"/>
    </source>
</evidence>
<keyword evidence="3" id="KW-1185">Reference proteome</keyword>
<sequence length="111" mass="12154">MVPLVPGRNQSFTCTLPIDSKNVTLAFTFTYNRIGEYWFMSITDSRSNTLLLDAVPLVTGLFPAEDLLGQYTYLGIGSASIVPVSSLSEADIPNEWNLGTDYVLVWGDTIG</sequence>
<evidence type="ECO:0000259" key="1">
    <source>
        <dbReference type="Pfam" id="PF22479"/>
    </source>
</evidence>
<dbReference type="Pfam" id="PF22479">
    <property type="entry name" value="Pam3_gp18"/>
    <property type="match status" value="1"/>
</dbReference>
<evidence type="ECO:0000313" key="3">
    <source>
        <dbReference type="Proteomes" id="UP001165962"/>
    </source>
</evidence>
<organism evidence="2 3">
    <name type="scientific">Paenibacillus agricola</name>
    <dbReference type="NCBI Taxonomy" id="2716264"/>
    <lineage>
        <taxon>Bacteria</taxon>
        <taxon>Bacillati</taxon>
        <taxon>Bacillota</taxon>
        <taxon>Bacilli</taxon>
        <taxon>Bacillales</taxon>
        <taxon>Paenibacillaceae</taxon>
        <taxon>Paenibacillus</taxon>
    </lineage>
</organism>
<protein>
    <recommendedName>
        <fullName evidence="1">Cyanophage baseplate Pam3 plug gp18 domain-containing protein</fullName>
    </recommendedName>
</protein>
<reference evidence="2" key="1">
    <citation type="submission" date="2020-03" db="EMBL/GenBank/DDBJ databases">
        <title>Draft sequencing of Paenibacilllus sp. S3N08.</title>
        <authorList>
            <person name="Kim D.-U."/>
        </authorList>
    </citation>
    <scope>NUCLEOTIDE SEQUENCE</scope>
    <source>
        <strain evidence="2">S3N08</strain>
    </source>
</reference>
<gene>
    <name evidence="2" type="ORF">G9U52_27405</name>
</gene>
<feature type="domain" description="Cyanophage baseplate Pam3 plug gp18" evidence="1">
    <location>
        <begin position="8"/>
        <end position="108"/>
    </location>
</feature>
<dbReference type="EMBL" id="JAAOIW010000012">
    <property type="protein sequence ID" value="NHN33548.1"/>
    <property type="molecule type" value="Genomic_DNA"/>
</dbReference>